<dbReference type="InterPro" id="IPR009057">
    <property type="entry name" value="Homeodomain-like_sf"/>
</dbReference>
<dbReference type="EMBL" id="LR586016">
    <property type="protein sequence ID" value="VIP03852.1"/>
    <property type="molecule type" value="Genomic_DNA"/>
</dbReference>
<dbReference type="PANTHER" id="PTHR30055">
    <property type="entry name" value="HTH-TYPE TRANSCRIPTIONAL REGULATOR RUTR"/>
    <property type="match status" value="1"/>
</dbReference>
<dbReference type="SUPFAM" id="SSF46689">
    <property type="entry name" value="Homeodomain-like"/>
    <property type="match status" value="1"/>
</dbReference>
<dbReference type="PROSITE" id="PS50977">
    <property type="entry name" value="HTH_TETR_2"/>
    <property type="match status" value="1"/>
</dbReference>
<dbReference type="GO" id="GO:0000976">
    <property type="term" value="F:transcription cis-regulatory region binding"/>
    <property type="evidence" value="ECO:0007669"/>
    <property type="project" value="TreeGrafter"/>
</dbReference>
<evidence type="ECO:0000256" key="2">
    <source>
        <dbReference type="PROSITE-ProRule" id="PRU00335"/>
    </source>
</evidence>
<dbReference type="PANTHER" id="PTHR30055:SF226">
    <property type="entry name" value="HTH-TYPE TRANSCRIPTIONAL REGULATOR PKSA"/>
    <property type="match status" value="1"/>
</dbReference>
<dbReference type="Gene3D" id="1.10.357.10">
    <property type="entry name" value="Tetracycline Repressor, domain 2"/>
    <property type="match status" value="1"/>
</dbReference>
<dbReference type="PRINTS" id="PR00455">
    <property type="entry name" value="HTHTETR"/>
</dbReference>
<proteinExistence type="predicted"/>
<accession>A0A6C2YSJ6</accession>
<name>A0A6C2YSJ6_9BACT</name>
<reference evidence="4" key="1">
    <citation type="submission" date="2019-04" db="EMBL/GenBank/DDBJ databases">
        <authorList>
            <consortium name="Science for Life Laboratories"/>
        </authorList>
    </citation>
    <scope>NUCLEOTIDE SEQUENCE</scope>
    <source>
        <strain evidence="4">MBLW1</strain>
    </source>
</reference>
<keyword evidence="1 2" id="KW-0238">DNA-binding</keyword>
<dbReference type="Gene3D" id="1.10.10.60">
    <property type="entry name" value="Homeodomain-like"/>
    <property type="match status" value="1"/>
</dbReference>
<protein>
    <recommendedName>
        <fullName evidence="3">HTH tetR-type domain-containing protein</fullName>
    </recommendedName>
</protein>
<dbReference type="EMBL" id="LR593887">
    <property type="protein sequence ID" value="VTS05071.1"/>
    <property type="molecule type" value="Genomic_DNA"/>
</dbReference>
<evidence type="ECO:0000313" key="5">
    <source>
        <dbReference type="Proteomes" id="UP000464378"/>
    </source>
</evidence>
<evidence type="ECO:0000313" key="4">
    <source>
        <dbReference type="EMBL" id="VIP03852.1"/>
    </source>
</evidence>
<dbReference type="RefSeq" id="WP_162659003.1">
    <property type="nucleotide sequence ID" value="NZ_LR593887.1"/>
</dbReference>
<feature type="DNA-binding region" description="H-T-H motif" evidence="2">
    <location>
        <begin position="25"/>
        <end position="44"/>
    </location>
</feature>
<evidence type="ECO:0000256" key="1">
    <source>
        <dbReference type="ARBA" id="ARBA00023125"/>
    </source>
</evidence>
<keyword evidence="5" id="KW-1185">Reference proteome</keyword>
<dbReference type="KEGG" id="tim:GMBLW1_01080"/>
<dbReference type="Pfam" id="PF00440">
    <property type="entry name" value="TetR_N"/>
    <property type="match status" value="1"/>
</dbReference>
<dbReference type="SUPFAM" id="SSF48498">
    <property type="entry name" value="Tetracyclin repressor-like, C-terminal domain"/>
    <property type="match status" value="1"/>
</dbReference>
<dbReference type="GO" id="GO:0003700">
    <property type="term" value="F:DNA-binding transcription factor activity"/>
    <property type="evidence" value="ECO:0007669"/>
    <property type="project" value="TreeGrafter"/>
</dbReference>
<dbReference type="InterPro" id="IPR001647">
    <property type="entry name" value="HTH_TetR"/>
</dbReference>
<dbReference type="AlphaFoldDB" id="A0A6C2YSJ6"/>
<sequence>MNETESRLLDCALTLFAQKGYEATSVREIIEATGVTRPVLYYYCENKASLFKRLIAWKHDEANAELQRILQQQLTCEGRLRAIVRGSFAFCAQDPRVPRLMFQTAFGPMIADLAEFLLERSRDRFLIVLQIIHAGLTEGELHGGDPTALALAFCSLMDHHINILSRFDDVAVRLTPELADALVDLFLHGCGTPASAPLRFPPSVAVA</sequence>
<dbReference type="InterPro" id="IPR050109">
    <property type="entry name" value="HTH-type_TetR-like_transc_reg"/>
</dbReference>
<evidence type="ECO:0000259" key="3">
    <source>
        <dbReference type="PROSITE" id="PS50977"/>
    </source>
</evidence>
<dbReference type="Proteomes" id="UP000464378">
    <property type="component" value="Chromosome"/>
</dbReference>
<dbReference type="InterPro" id="IPR036271">
    <property type="entry name" value="Tet_transcr_reg_TetR-rel_C_sf"/>
</dbReference>
<organism evidence="4">
    <name type="scientific">Tuwongella immobilis</name>
    <dbReference type="NCBI Taxonomy" id="692036"/>
    <lineage>
        <taxon>Bacteria</taxon>
        <taxon>Pseudomonadati</taxon>
        <taxon>Planctomycetota</taxon>
        <taxon>Planctomycetia</taxon>
        <taxon>Gemmatales</taxon>
        <taxon>Gemmataceae</taxon>
        <taxon>Tuwongella</taxon>
    </lineage>
</organism>
<feature type="domain" description="HTH tetR-type" evidence="3">
    <location>
        <begin position="2"/>
        <end position="62"/>
    </location>
</feature>
<gene>
    <name evidence="4" type="ORF">GMBLW1_01080</name>
</gene>
<dbReference type="InParanoid" id="A0A6C2YSJ6"/>